<dbReference type="EMBL" id="AP027272">
    <property type="protein sequence ID" value="BDX08372.1"/>
    <property type="molecule type" value="Genomic_DNA"/>
</dbReference>
<organism evidence="3 4">
    <name type="scientific">Planctobacterium marinum</name>
    <dbReference type="NCBI Taxonomy" id="1631968"/>
    <lineage>
        <taxon>Bacteria</taxon>
        <taxon>Pseudomonadati</taxon>
        <taxon>Pseudomonadota</taxon>
        <taxon>Gammaproteobacteria</taxon>
        <taxon>Alteromonadales</taxon>
        <taxon>Alteromonadaceae</taxon>
        <taxon>Planctobacterium</taxon>
    </lineage>
</organism>
<dbReference type="AlphaFoldDB" id="A0AA48KTN5"/>
<evidence type="ECO:0000313" key="3">
    <source>
        <dbReference type="EMBL" id="BDX08372.1"/>
    </source>
</evidence>
<protein>
    <submittedName>
        <fullName evidence="3">Alpha/beta hydrolase</fullName>
    </submittedName>
</protein>
<dbReference type="InterPro" id="IPR022742">
    <property type="entry name" value="Hydrolase_4"/>
</dbReference>
<name>A0AA48KTN5_9ALTE</name>
<dbReference type="SUPFAM" id="SSF53474">
    <property type="entry name" value="alpha/beta-Hydrolases"/>
    <property type="match status" value="1"/>
</dbReference>
<gene>
    <name evidence="3" type="primary">lypA</name>
    <name evidence="3" type="ORF">MACH26_38930</name>
</gene>
<feature type="signal peptide" evidence="1">
    <location>
        <begin position="1"/>
        <end position="32"/>
    </location>
</feature>
<evidence type="ECO:0000259" key="2">
    <source>
        <dbReference type="Pfam" id="PF12146"/>
    </source>
</evidence>
<keyword evidence="3" id="KW-0378">Hydrolase</keyword>
<keyword evidence="4" id="KW-1185">Reference proteome</keyword>
<reference evidence="3" key="1">
    <citation type="submission" date="2023-01" db="EMBL/GenBank/DDBJ databases">
        <title>Complete genome sequence of Planctobacterium marinum strain Dej080120_11.</title>
        <authorList>
            <person name="Ueki S."/>
            <person name="Maruyama F."/>
        </authorList>
    </citation>
    <scope>NUCLEOTIDE SEQUENCE</scope>
    <source>
        <strain evidence="3">Dej080120_11</strain>
    </source>
</reference>
<dbReference type="Gene3D" id="3.40.50.1820">
    <property type="entry name" value="alpha/beta hydrolase"/>
    <property type="match status" value="1"/>
</dbReference>
<dbReference type="GO" id="GO:0016787">
    <property type="term" value="F:hydrolase activity"/>
    <property type="evidence" value="ECO:0007669"/>
    <property type="project" value="UniProtKB-KW"/>
</dbReference>
<sequence length="352" mass="39379">MQSNFLSNFEKPRLFGFVVTLMMMFMSSTAQSQEIVLTQENELPEKYQTLINPFWDNQVQKGQFSGEQGVKIHTAWIVHPQSKGSIVLSSGRTEGSVKYKEVIYDLYQNGNSVFTLDHRGQGQSGRMTENPDKGHVEDYSFFVADLQQFITQTVLPNSQSKPNLLCHSMGCAVGALYLISHPDTFQKVVFSSPMFGINAPIPQWLAKGILGTQNFFNNVFGSEPWYFPGQGDKQTEPFAGNGVTHSEVRYQQSEVVFEELGIALGGITGGWLKASMWAMNKVAEQAEKIKIPALLLQSGGDTIVANEAQDVVCNSMPDCQLINIPDAKHELLMEQDQYRNPAMTHILQFFEE</sequence>
<accession>A0AA48KTN5</accession>
<dbReference type="Proteomes" id="UP001333710">
    <property type="component" value="Chromosome"/>
</dbReference>
<dbReference type="PANTHER" id="PTHR11614">
    <property type="entry name" value="PHOSPHOLIPASE-RELATED"/>
    <property type="match status" value="1"/>
</dbReference>
<dbReference type="Pfam" id="PF12146">
    <property type="entry name" value="Hydrolase_4"/>
    <property type="match status" value="1"/>
</dbReference>
<dbReference type="KEGG" id="pmaw:MACH26_38930"/>
<proteinExistence type="predicted"/>
<feature type="domain" description="Serine aminopeptidase S33" evidence="2">
    <location>
        <begin position="81"/>
        <end position="336"/>
    </location>
</feature>
<evidence type="ECO:0000256" key="1">
    <source>
        <dbReference type="SAM" id="SignalP"/>
    </source>
</evidence>
<keyword evidence="1" id="KW-0732">Signal</keyword>
<evidence type="ECO:0000313" key="4">
    <source>
        <dbReference type="Proteomes" id="UP001333710"/>
    </source>
</evidence>
<feature type="chain" id="PRO_5041364068" evidence="1">
    <location>
        <begin position="33"/>
        <end position="352"/>
    </location>
</feature>
<dbReference type="InterPro" id="IPR051044">
    <property type="entry name" value="MAG_DAG_Lipase"/>
</dbReference>
<dbReference type="InterPro" id="IPR029058">
    <property type="entry name" value="AB_hydrolase_fold"/>
</dbReference>